<evidence type="ECO:0000313" key="2">
    <source>
        <dbReference type="Proteomes" id="UP000215914"/>
    </source>
</evidence>
<dbReference type="EMBL" id="MNCJ02000331">
    <property type="protein sequence ID" value="KAF5757920.1"/>
    <property type="molecule type" value="Genomic_DNA"/>
</dbReference>
<accession>A0A9K3DMA5</accession>
<sequence length="179" mass="19997">MQSSIQYDWPDLELSLVLAPLGKAEGKRCKSEPFRSLLTVVPFDETTKHRFPAGLANTIPVLIKAVRNIDHPLRKHELTSEPAASFGAFEPSGMTDVDFANISGGVGFRFFNNRFGNKVEWLRIRVVVREGEDGGGEPASLQLSFSPVLSLSLQREFTAFLLIGDRRAFERSPDVVRRH</sequence>
<reference evidence="1" key="1">
    <citation type="journal article" date="2017" name="Nature">
        <title>The sunflower genome provides insights into oil metabolism, flowering and Asterid evolution.</title>
        <authorList>
            <person name="Badouin H."/>
            <person name="Gouzy J."/>
            <person name="Grassa C.J."/>
            <person name="Murat F."/>
            <person name="Staton S.E."/>
            <person name="Cottret L."/>
            <person name="Lelandais-Briere C."/>
            <person name="Owens G.L."/>
            <person name="Carrere S."/>
            <person name="Mayjonade B."/>
            <person name="Legrand L."/>
            <person name="Gill N."/>
            <person name="Kane N.C."/>
            <person name="Bowers J.E."/>
            <person name="Hubner S."/>
            <person name="Bellec A."/>
            <person name="Berard A."/>
            <person name="Berges H."/>
            <person name="Blanchet N."/>
            <person name="Boniface M.C."/>
            <person name="Brunel D."/>
            <person name="Catrice O."/>
            <person name="Chaidir N."/>
            <person name="Claudel C."/>
            <person name="Donnadieu C."/>
            <person name="Faraut T."/>
            <person name="Fievet G."/>
            <person name="Helmstetter N."/>
            <person name="King M."/>
            <person name="Knapp S.J."/>
            <person name="Lai Z."/>
            <person name="Le Paslier M.C."/>
            <person name="Lippi Y."/>
            <person name="Lorenzon L."/>
            <person name="Mandel J.R."/>
            <person name="Marage G."/>
            <person name="Marchand G."/>
            <person name="Marquand E."/>
            <person name="Bret-Mestries E."/>
            <person name="Morien E."/>
            <person name="Nambeesan S."/>
            <person name="Nguyen T."/>
            <person name="Pegot-Espagnet P."/>
            <person name="Pouilly N."/>
            <person name="Raftis F."/>
            <person name="Sallet E."/>
            <person name="Schiex T."/>
            <person name="Thomas J."/>
            <person name="Vandecasteele C."/>
            <person name="Vares D."/>
            <person name="Vear F."/>
            <person name="Vautrin S."/>
            <person name="Crespi M."/>
            <person name="Mangin B."/>
            <person name="Burke J.M."/>
            <person name="Salse J."/>
            <person name="Munos S."/>
            <person name="Vincourt P."/>
            <person name="Rieseberg L.H."/>
            <person name="Langlade N.B."/>
        </authorList>
    </citation>
    <scope>NUCLEOTIDE SEQUENCE</scope>
    <source>
        <tissue evidence="1">Leaves</tissue>
    </source>
</reference>
<dbReference type="Gramene" id="mRNA:HanXRQr2_Chr16g0723411">
    <property type="protein sequence ID" value="mRNA:HanXRQr2_Chr16g0723411"/>
    <property type="gene ID" value="HanXRQr2_Chr16g0723411"/>
</dbReference>
<dbReference type="Proteomes" id="UP000215914">
    <property type="component" value="Unassembled WGS sequence"/>
</dbReference>
<keyword evidence="2" id="KW-1185">Reference proteome</keyword>
<gene>
    <name evidence="1" type="ORF">HanXRQr2_Chr16g0723411</name>
</gene>
<reference evidence="1" key="2">
    <citation type="submission" date="2020-06" db="EMBL/GenBank/DDBJ databases">
        <title>Helianthus annuus Genome sequencing and assembly Release 2.</title>
        <authorList>
            <person name="Gouzy J."/>
            <person name="Langlade N."/>
            <person name="Munos S."/>
        </authorList>
    </citation>
    <scope>NUCLEOTIDE SEQUENCE</scope>
    <source>
        <tissue evidence="1">Leaves</tissue>
    </source>
</reference>
<name>A0A9K3DMA5_HELAN</name>
<proteinExistence type="predicted"/>
<comment type="caution">
    <text evidence="1">The sequence shown here is derived from an EMBL/GenBank/DDBJ whole genome shotgun (WGS) entry which is preliminary data.</text>
</comment>
<evidence type="ECO:0000313" key="1">
    <source>
        <dbReference type="EMBL" id="KAF5757920.1"/>
    </source>
</evidence>
<organism evidence="1 2">
    <name type="scientific">Helianthus annuus</name>
    <name type="common">Common sunflower</name>
    <dbReference type="NCBI Taxonomy" id="4232"/>
    <lineage>
        <taxon>Eukaryota</taxon>
        <taxon>Viridiplantae</taxon>
        <taxon>Streptophyta</taxon>
        <taxon>Embryophyta</taxon>
        <taxon>Tracheophyta</taxon>
        <taxon>Spermatophyta</taxon>
        <taxon>Magnoliopsida</taxon>
        <taxon>eudicotyledons</taxon>
        <taxon>Gunneridae</taxon>
        <taxon>Pentapetalae</taxon>
        <taxon>asterids</taxon>
        <taxon>campanulids</taxon>
        <taxon>Asterales</taxon>
        <taxon>Asteraceae</taxon>
        <taxon>Asteroideae</taxon>
        <taxon>Heliantheae alliance</taxon>
        <taxon>Heliantheae</taxon>
        <taxon>Helianthus</taxon>
    </lineage>
</organism>
<protein>
    <submittedName>
        <fullName evidence="1">Uncharacterized protein</fullName>
    </submittedName>
</protein>
<dbReference type="AlphaFoldDB" id="A0A9K3DMA5"/>